<feature type="non-terminal residue" evidence="1">
    <location>
        <position position="1"/>
    </location>
</feature>
<organism evidence="1 2">
    <name type="scientific">Giardia intestinalis</name>
    <name type="common">Giardia lamblia</name>
    <dbReference type="NCBI Taxonomy" id="5741"/>
    <lineage>
        <taxon>Eukaryota</taxon>
        <taxon>Metamonada</taxon>
        <taxon>Diplomonadida</taxon>
        <taxon>Hexamitidae</taxon>
        <taxon>Giardiinae</taxon>
        <taxon>Giardia</taxon>
    </lineage>
</organism>
<evidence type="ECO:0000313" key="1">
    <source>
        <dbReference type="EMBL" id="ESU41861.1"/>
    </source>
</evidence>
<dbReference type="AlphaFoldDB" id="V6TT11"/>
<reference evidence="2" key="1">
    <citation type="submission" date="2012-02" db="EMBL/GenBank/DDBJ databases">
        <title>Genome sequencing of Giardia lamblia Genotypes A2 and B isolates (DH and GS) and comparative analysis with the genomes of Genotypes A1 and E (WB and Pig).</title>
        <authorList>
            <person name="Adam R."/>
            <person name="Dahlstrom E."/>
            <person name="Martens C."/>
            <person name="Bruno D."/>
            <person name="Barbian K."/>
            <person name="Porcella S.F."/>
            <person name="Nash T."/>
        </authorList>
    </citation>
    <scope>NUCLEOTIDE SEQUENCE</scope>
    <source>
        <strain evidence="2">GS</strain>
    </source>
</reference>
<protein>
    <submittedName>
        <fullName evidence="1">Uncharacterized protein</fullName>
    </submittedName>
</protein>
<dbReference type="Proteomes" id="UP000018040">
    <property type="component" value="Unassembled WGS sequence"/>
</dbReference>
<evidence type="ECO:0000313" key="2">
    <source>
        <dbReference type="Proteomes" id="UP000018040"/>
    </source>
</evidence>
<name>V6TT11_GIAIN</name>
<sequence>VHSPGHAVFDVSTFLYASPVSLLPTLANIPILRGGIIKDSFPYSAVHRVCRT</sequence>
<dbReference type="EMBL" id="AHHH01000106">
    <property type="protein sequence ID" value="ESU41861.1"/>
    <property type="molecule type" value="Genomic_DNA"/>
</dbReference>
<reference evidence="1 2" key="2">
    <citation type="journal article" date="2013" name="Genome Biol. Evol.">
        <title>Genome sequencing of Giardia lamblia genotypes A2 and B isolates (DH and GS) and comparative analysis with the genomes of genotypes A1 and E (WB and Pig).</title>
        <authorList>
            <person name="Adam R.D."/>
            <person name="Dahlstrom E.W."/>
            <person name="Martens C.A."/>
            <person name="Bruno D.P."/>
            <person name="Barbian K.D."/>
            <person name="Ricklefs S.M."/>
            <person name="Hernandez M.M."/>
            <person name="Narla N.P."/>
            <person name="Patel R.B."/>
            <person name="Porcella S.F."/>
            <person name="Nash T.E."/>
        </authorList>
    </citation>
    <scope>NUCLEOTIDE SEQUENCE [LARGE SCALE GENOMIC DNA]</scope>
    <source>
        <strain evidence="1 2">GS</strain>
    </source>
</reference>
<proteinExistence type="predicted"/>
<gene>
    <name evidence="1" type="ORF">GSB_153786</name>
</gene>
<comment type="caution">
    <text evidence="1">The sequence shown here is derived from an EMBL/GenBank/DDBJ whole genome shotgun (WGS) entry which is preliminary data.</text>
</comment>
<accession>V6TT11</accession>